<organism evidence="2 3">
    <name type="scientific">Glycomyces sambucus</name>
    <dbReference type="NCBI Taxonomy" id="380244"/>
    <lineage>
        <taxon>Bacteria</taxon>
        <taxon>Bacillati</taxon>
        <taxon>Actinomycetota</taxon>
        <taxon>Actinomycetes</taxon>
        <taxon>Glycomycetales</taxon>
        <taxon>Glycomycetaceae</taxon>
        <taxon>Glycomyces</taxon>
    </lineage>
</organism>
<evidence type="ECO:0000259" key="1">
    <source>
        <dbReference type="Pfam" id="PF06259"/>
    </source>
</evidence>
<dbReference type="Pfam" id="PF06259">
    <property type="entry name" value="Abhydrolase_8"/>
    <property type="match status" value="1"/>
</dbReference>
<dbReference type="InterPro" id="IPR029058">
    <property type="entry name" value="AB_hydrolase_fold"/>
</dbReference>
<dbReference type="Proteomes" id="UP000198662">
    <property type="component" value="Unassembled WGS sequence"/>
</dbReference>
<dbReference type="OrthoDB" id="5170249at2"/>
<dbReference type="SUPFAM" id="SSF53474">
    <property type="entry name" value="alpha/beta-Hydrolases"/>
    <property type="match status" value="1"/>
</dbReference>
<keyword evidence="3" id="KW-1185">Reference proteome</keyword>
<dbReference type="EMBL" id="FNGF01000001">
    <property type="protein sequence ID" value="SDK64022.1"/>
    <property type="molecule type" value="Genomic_DNA"/>
</dbReference>
<evidence type="ECO:0000313" key="3">
    <source>
        <dbReference type="Proteomes" id="UP000198662"/>
    </source>
</evidence>
<accession>A0A1G9DJF2</accession>
<feature type="domain" description="DUF1023" evidence="1">
    <location>
        <begin position="200"/>
        <end position="364"/>
    </location>
</feature>
<sequence>MRLRWWRATVVTAVAVLALVYLAGLARLGEAEAEQAHAVPVLAADPGTELAAMRTAAPVAGDDPAAALAAALADPATAAALVAAVPTADSGELGAALAALHEAGGGLDPVAVHDFFTGLGEERTAWLAVLYPSVVGEMPGAPFAAREAANRLVLEAATAASAAYDSPERPWTDDAARPPREELQRLIGSGREFLYLDPYDNAGEGSWIEVVGDLEAAANVAVLVPGGSAVLSSENFDLYHQRAESFVDAADGELAVVVWAAASWPSGWVEESWASWSQVAAQTLASFTFDLRNQLGDGVALTLAGHSYGGAVIGYAETFDLEADRVLHIASAGMGNDVYGPGDYTEPCRARYSITAPGDPISYVQGMPYVPLLGHGADPDDFPGVRNLATGSLSDAPDAVDDYGVSLHDLGIAGKPVEGVHSHSEIFYPESDAWDNILKVLVGQEPDLAAGQPEANPDCP</sequence>
<proteinExistence type="predicted"/>
<name>A0A1G9DJF2_9ACTN</name>
<evidence type="ECO:0000313" key="2">
    <source>
        <dbReference type="EMBL" id="SDK64022.1"/>
    </source>
</evidence>
<dbReference type="AlphaFoldDB" id="A0A1G9DJF2"/>
<gene>
    <name evidence="2" type="ORF">SAMN05216298_0935</name>
</gene>
<keyword evidence="2" id="KW-0378">Hydrolase</keyword>
<dbReference type="GO" id="GO:0016787">
    <property type="term" value="F:hydrolase activity"/>
    <property type="evidence" value="ECO:0007669"/>
    <property type="project" value="UniProtKB-KW"/>
</dbReference>
<dbReference type="InterPro" id="IPR010427">
    <property type="entry name" value="DUF1023"/>
</dbReference>
<protein>
    <submittedName>
        <fullName evidence="2">Alpha/beta hydrolase</fullName>
    </submittedName>
</protein>
<reference evidence="3" key="1">
    <citation type="submission" date="2016-10" db="EMBL/GenBank/DDBJ databases">
        <authorList>
            <person name="Varghese N."/>
            <person name="Submissions S."/>
        </authorList>
    </citation>
    <scope>NUCLEOTIDE SEQUENCE [LARGE SCALE GENOMIC DNA]</scope>
    <source>
        <strain evidence="3">CGMCC 4.3147</strain>
    </source>
</reference>
<dbReference type="STRING" id="380244.SAMN05216298_0935"/>
<dbReference type="RefSeq" id="WP_091043502.1">
    <property type="nucleotide sequence ID" value="NZ_FNGF01000001.1"/>
</dbReference>